<evidence type="ECO:0000313" key="1">
    <source>
        <dbReference type="EMBL" id="MCA9382275.1"/>
    </source>
</evidence>
<proteinExistence type="predicted"/>
<dbReference type="Proteomes" id="UP000782843">
    <property type="component" value="Unassembled WGS sequence"/>
</dbReference>
<dbReference type="EMBL" id="JAGQLG010000098">
    <property type="protein sequence ID" value="MCA9382275.1"/>
    <property type="molecule type" value="Genomic_DNA"/>
</dbReference>
<comment type="caution">
    <text evidence="1">The sequence shown here is derived from an EMBL/GenBank/DDBJ whole genome shotgun (WGS) entry which is preliminary data.</text>
</comment>
<evidence type="ECO:0000313" key="2">
    <source>
        <dbReference type="Proteomes" id="UP000782843"/>
    </source>
</evidence>
<name>A0A955RIE6_9BACT</name>
<sequence length="304" mass="32288">YMYVSGNPVNANDPTGNCSLACLFGKVKDFIAGGPNDNISMQAGFDAQVDYMLSPEYVRDQAIAGTVTTAGMSLYAVPALAPVAMTYMIQFQQAMGHPKVAGLGTGVRVANGAAGIGCTATNDPIVCGASGVLDALDTTMDIGNVVAIDILAGSDTALKRLGRNQDLNEVDEFIRVGRYDVAEEAMMAYADQAGVRVVDVVPAVGEVFDDGMFGGHYSYGPEQGYVVEIFLTGDPALNAVAFRHELGHIDDHRTGQMGKIRETRSPLSEARQSLITAEHLMNIGYDSRAAAAIEYARRYASLIE</sequence>
<dbReference type="AlphaFoldDB" id="A0A955RIE6"/>
<reference evidence="1" key="2">
    <citation type="journal article" date="2021" name="Microbiome">
        <title>Successional dynamics and alternative stable states in a saline activated sludge microbial community over 9 years.</title>
        <authorList>
            <person name="Wang Y."/>
            <person name="Ye J."/>
            <person name="Ju F."/>
            <person name="Liu L."/>
            <person name="Boyd J.A."/>
            <person name="Deng Y."/>
            <person name="Parks D.H."/>
            <person name="Jiang X."/>
            <person name="Yin X."/>
            <person name="Woodcroft B.J."/>
            <person name="Tyson G.W."/>
            <person name="Hugenholtz P."/>
            <person name="Polz M.F."/>
            <person name="Zhang T."/>
        </authorList>
    </citation>
    <scope>NUCLEOTIDE SEQUENCE</scope>
    <source>
        <strain evidence="1">HKST-UBA10</strain>
    </source>
</reference>
<reference evidence="1" key="1">
    <citation type="submission" date="2020-04" db="EMBL/GenBank/DDBJ databases">
        <authorList>
            <person name="Zhang T."/>
        </authorList>
    </citation>
    <scope>NUCLEOTIDE SEQUENCE</scope>
    <source>
        <strain evidence="1">HKST-UBA10</strain>
    </source>
</reference>
<organism evidence="1 2">
    <name type="scientific">Candidatus Dojkabacteria bacterium</name>
    <dbReference type="NCBI Taxonomy" id="2099670"/>
    <lineage>
        <taxon>Bacteria</taxon>
        <taxon>Candidatus Dojkabacteria</taxon>
    </lineage>
</organism>
<protein>
    <submittedName>
        <fullName evidence="1">Uncharacterized protein</fullName>
    </submittedName>
</protein>
<gene>
    <name evidence="1" type="ORF">KC660_02605</name>
</gene>
<feature type="non-terminal residue" evidence="1">
    <location>
        <position position="1"/>
    </location>
</feature>
<accession>A0A955RIE6</accession>